<evidence type="ECO:0000256" key="6">
    <source>
        <dbReference type="ARBA" id="ARBA00023136"/>
    </source>
</evidence>
<evidence type="ECO:0000313" key="10">
    <source>
        <dbReference type="EMBL" id="QRF03491.1"/>
    </source>
</evidence>
<keyword evidence="4 8" id="KW-0812">Transmembrane</keyword>
<keyword evidence="2" id="KW-0813">Transport</keyword>
<dbReference type="SUPFAM" id="SSF103473">
    <property type="entry name" value="MFS general substrate transporter"/>
    <property type="match status" value="1"/>
</dbReference>
<gene>
    <name evidence="10" type="ORF">G9U55_15765</name>
</gene>
<dbReference type="InterPro" id="IPR005829">
    <property type="entry name" value="Sugar_transporter_CS"/>
</dbReference>
<sequence length="456" mass="47570">MSSTPVPRDPEAPAPGAEPAPPTPESVPGASAESPAELRRVATASFIGTAIEFYDYYIYGTAAALVLNEAFFPELSKTAGTLATLSTFAVGFAARPLGAAIFGHFGDRVGRKAVLVVSLLMMGLSTACIGLLPGYDTLGILAPVLLVVLRIVQGLGLGGEWGGAALLAVEHAPRGKRGLYAAAPQMGSPVGYFAATCTFLLLSVVLSDEAFTGWGWRIPFLLSFVLVVVGLVIRLRIAETPAFARVMEKRETAKSPLADAFRLHPKEMLLGAGMITVVYVMFYTAATYCMTYTTGTLGIPKNDMLALTLVAVVVLGVSTFVVAKWSDRVGRRRLIIAGAAFGVVWGAVLFPLLDTGNYLLIAVALSGALLCMGIIYGPAGAYLPELFSTRVRYSGAGVSYNLGGVLGGAAAPLVVTALAEEYSPSAGGWFMSAMALLSLVCALALPETSAKSLDEV</sequence>
<dbReference type="CDD" id="cd17369">
    <property type="entry name" value="MFS_ShiA_like"/>
    <property type="match status" value="1"/>
</dbReference>
<dbReference type="EMBL" id="CP049945">
    <property type="protein sequence ID" value="QRF03491.1"/>
    <property type="molecule type" value="Genomic_DNA"/>
</dbReference>
<reference evidence="10 11" key="1">
    <citation type="submission" date="2020-03" db="EMBL/GenBank/DDBJ databases">
        <title>Genome mining and metabolic profiling illuminate the polycyclic tetramate macrolactams from Streptomyces koyangensis SCSIO 5802.</title>
        <authorList>
            <person name="Ding W."/>
        </authorList>
    </citation>
    <scope>NUCLEOTIDE SEQUENCE [LARGE SCALE GENOMIC DNA]</scope>
    <source>
        <strain evidence="10 11">SCSIO 5802</strain>
    </source>
</reference>
<dbReference type="Gene3D" id="1.20.1250.20">
    <property type="entry name" value="MFS general substrate transporter like domains"/>
    <property type="match status" value="1"/>
</dbReference>
<comment type="subcellular location">
    <subcellularLocation>
        <location evidence="1">Cell membrane</location>
        <topology evidence="1">Multi-pass membrane protein</topology>
    </subcellularLocation>
</comment>
<proteinExistence type="predicted"/>
<dbReference type="RefSeq" id="WP_203215024.1">
    <property type="nucleotide sequence ID" value="NZ_CP049945.1"/>
</dbReference>
<dbReference type="Pfam" id="PF07690">
    <property type="entry name" value="MFS_1"/>
    <property type="match status" value="1"/>
</dbReference>
<evidence type="ECO:0000256" key="7">
    <source>
        <dbReference type="SAM" id="MobiDB-lite"/>
    </source>
</evidence>
<keyword evidence="6 8" id="KW-0472">Membrane</keyword>
<feature type="transmembrane region" description="Helical" evidence="8">
    <location>
        <begin position="358"/>
        <end position="377"/>
    </location>
</feature>
<keyword evidence="5 8" id="KW-1133">Transmembrane helix</keyword>
<evidence type="ECO:0000256" key="3">
    <source>
        <dbReference type="ARBA" id="ARBA00022475"/>
    </source>
</evidence>
<name>A0ABX7EFA1_9ACTN</name>
<dbReference type="InterPro" id="IPR020846">
    <property type="entry name" value="MFS_dom"/>
</dbReference>
<evidence type="ECO:0000256" key="5">
    <source>
        <dbReference type="ARBA" id="ARBA00022989"/>
    </source>
</evidence>
<feature type="transmembrane region" description="Helical" evidence="8">
    <location>
        <begin position="305"/>
        <end position="322"/>
    </location>
</feature>
<evidence type="ECO:0000259" key="9">
    <source>
        <dbReference type="PROSITE" id="PS50850"/>
    </source>
</evidence>
<feature type="transmembrane region" description="Helical" evidence="8">
    <location>
        <begin position="425"/>
        <end position="445"/>
    </location>
</feature>
<feature type="transmembrane region" description="Helical" evidence="8">
    <location>
        <begin position="190"/>
        <end position="206"/>
    </location>
</feature>
<dbReference type="PROSITE" id="PS00216">
    <property type="entry name" value="SUGAR_TRANSPORT_1"/>
    <property type="match status" value="1"/>
</dbReference>
<organism evidence="10 11">
    <name type="scientific">Streptomyces koyangensis</name>
    <dbReference type="NCBI Taxonomy" id="188770"/>
    <lineage>
        <taxon>Bacteria</taxon>
        <taxon>Bacillati</taxon>
        <taxon>Actinomycetota</taxon>
        <taxon>Actinomycetes</taxon>
        <taxon>Kitasatosporales</taxon>
        <taxon>Streptomycetaceae</taxon>
        <taxon>Streptomyces</taxon>
        <taxon>Streptomyces aurantiacus group</taxon>
    </lineage>
</organism>
<dbReference type="InterPro" id="IPR011701">
    <property type="entry name" value="MFS"/>
</dbReference>
<feature type="transmembrane region" description="Helical" evidence="8">
    <location>
        <begin position="82"/>
        <end position="102"/>
    </location>
</feature>
<dbReference type="Proteomes" id="UP000596311">
    <property type="component" value="Chromosome"/>
</dbReference>
<feature type="transmembrane region" description="Helical" evidence="8">
    <location>
        <begin position="334"/>
        <end position="352"/>
    </location>
</feature>
<dbReference type="PROSITE" id="PS00217">
    <property type="entry name" value="SUGAR_TRANSPORT_2"/>
    <property type="match status" value="1"/>
</dbReference>
<keyword evidence="11" id="KW-1185">Reference proteome</keyword>
<protein>
    <submittedName>
        <fullName evidence="10">MHS family MFS transporter</fullName>
    </submittedName>
</protein>
<feature type="region of interest" description="Disordered" evidence="7">
    <location>
        <begin position="1"/>
        <end position="34"/>
    </location>
</feature>
<feature type="compositionally biased region" description="Pro residues" evidence="7">
    <location>
        <begin position="12"/>
        <end position="25"/>
    </location>
</feature>
<accession>A0ABX7EFA1</accession>
<evidence type="ECO:0000256" key="4">
    <source>
        <dbReference type="ARBA" id="ARBA00022692"/>
    </source>
</evidence>
<evidence type="ECO:0000256" key="2">
    <source>
        <dbReference type="ARBA" id="ARBA00022448"/>
    </source>
</evidence>
<feature type="domain" description="Major facilitator superfamily (MFS) profile" evidence="9">
    <location>
        <begin position="41"/>
        <end position="450"/>
    </location>
</feature>
<evidence type="ECO:0000313" key="11">
    <source>
        <dbReference type="Proteomes" id="UP000596311"/>
    </source>
</evidence>
<keyword evidence="3" id="KW-1003">Cell membrane</keyword>
<feature type="transmembrane region" description="Helical" evidence="8">
    <location>
        <begin position="140"/>
        <end position="169"/>
    </location>
</feature>
<feature type="transmembrane region" description="Helical" evidence="8">
    <location>
        <begin position="398"/>
        <end position="419"/>
    </location>
</feature>
<dbReference type="PROSITE" id="PS50850">
    <property type="entry name" value="MFS"/>
    <property type="match status" value="1"/>
</dbReference>
<dbReference type="PANTHER" id="PTHR43045">
    <property type="entry name" value="SHIKIMATE TRANSPORTER"/>
    <property type="match status" value="1"/>
</dbReference>
<evidence type="ECO:0000256" key="1">
    <source>
        <dbReference type="ARBA" id="ARBA00004651"/>
    </source>
</evidence>
<dbReference type="InterPro" id="IPR036259">
    <property type="entry name" value="MFS_trans_sf"/>
</dbReference>
<dbReference type="PANTHER" id="PTHR43045:SF2">
    <property type="entry name" value="INNER MEMBRANE METABOLITE TRANSPORT PROTEIN YHJE"/>
    <property type="match status" value="1"/>
</dbReference>
<feature type="transmembrane region" description="Helical" evidence="8">
    <location>
        <begin position="114"/>
        <end position="134"/>
    </location>
</feature>
<feature type="transmembrane region" description="Helical" evidence="8">
    <location>
        <begin position="269"/>
        <end position="293"/>
    </location>
</feature>
<feature type="transmembrane region" description="Helical" evidence="8">
    <location>
        <begin position="218"/>
        <end position="237"/>
    </location>
</feature>
<evidence type="ECO:0000256" key="8">
    <source>
        <dbReference type="SAM" id="Phobius"/>
    </source>
</evidence>